<dbReference type="Pfam" id="PF00501">
    <property type="entry name" value="AMP-binding"/>
    <property type="match status" value="1"/>
</dbReference>
<evidence type="ECO:0000313" key="5">
    <source>
        <dbReference type="EMBL" id="ORX65869.1"/>
    </source>
</evidence>
<reference evidence="5 6" key="1">
    <citation type="submission" date="2016-07" db="EMBL/GenBank/DDBJ databases">
        <title>Pervasive Adenine N6-methylation of Active Genes in Fungi.</title>
        <authorList>
            <consortium name="DOE Joint Genome Institute"/>
            <person name="Mondo S.J."/>
            <person name="Dannebaum R.O."/>
            <person name="Kuo R.C."/>
            <person name="Labutti K."/>
            <person name="Haridas S."/>
            <person name="Kuo A."/>
            <person name="Salamov A."/>
            <person name="Ahrendt S.R."/>
            <person name="Lipzen A."/>
            <person name="Sullivan W."/>
            <person name="Andreopoulos W.B."/>
            <person name="Clum A."/>
            <person name="Lindquist E."/>
            <person name="Daum C."/>
            <person name="Ramamoorthy G.K."/>
            <person name="Gryganskyi A."/>
            <person name="Culley D."/>
            <person name="Magnuson J.K."/>
            <person name="James T.Y."/>
            <person name="O'Malley M.A."/>
            <person name="Stajich J.E."/>
            <person name="Spatafora J.W."/>
            <person name="Visel A."/>
            <person name="Grigoriev I.V."/>
        </authorList>
    </citation>
    <scope>NUCLEOTIDE SEQUENCE [LARGE SCALE GENOMIC DNA]</scope>
    <source>
        <strain evidence="5 6">ATCC 12442</strain>
    </source>
</reference>
<feature type="domain" description="AMP-binding enzyme C-terminal" evidence="4">
    <location>
        <begin position="393"/>
        <end position="463"/>
    </location>
</feature>
<name>A0A1Y1VX42_9FUNG</name>
<dbReference type="PANTHER" id="PTHR24096:SF149">
    <property type="entry name" value="AMP-BINDING DOMAIN-CONTAINING PROTEIN-RELATED"/>
    <property type="match status" value="1"/>
</dbReference>
<evidence type="ECO:0000313" key="6">
    <source>
        <dbReference type="Proteomes" id="UP000193922"/>
    </source>
</evidence>
<feature type="domain" description="AMP-dependent synthetase/ligase" evidence="3">
    <location>
        <begin position="30"/>
        <end position="346"/>
    </location>
</feature>
<dbReference type="Proteomes" id="UP000193922">
    <property type="component" value="Unassembled WGS sequence"/>
</dbReference>
<dbReference type="Gene3D" id="3.30.300.30">
    <property type="match status" value="1"/>
</dbReference>
<comment type="similarity">
    <text evidence="1">Belongs to the ATP-dependent AMP-binding enzyme family.</text>
</comment>
<comment type="caution">
    <text evidence="5">The sequence shown here is derived from an EMBL/GenBank/DDBJ whole genome shotgun (WGS) entry which is preliminary data.</text>
</comment>
<evidence type="ECO:0000256" key="1">
    <source>
        <dbReference type="ARBA" id="ARBA00006432"/>
    </source>
</evidence>
<dbReference type="InterPro" id="IPR025110">
    <property type="entry name" value="AMP-bd_C"/>
</dbReference>
<organism evidence="5 6">
    <name type="scientific">Linderina pennispora</name>
    <dbReference type="NCBI Taxonomy" id="61395"/>
    <lineage>
        <taxon>Eukaryota</taxon>
        <taxon>Fungi</taxon>
        <taxon>Fungi incertae sedis</taxon>
        <taxon>Zoopagomycota</taxon>
        <taxon>Kickxellomycotina</taxon>
        <taxon>Kickxellomycetes</taxon>
        <taxon>Kickxellales</taxon>
        <taxon>Kickxellaceae</taxon>
        <taxon>Linderina</taxon>
    </lineage>
</organism>
<dbReference type="Pfam" id="PF13193">
    <property type="entry name" value="AMP-binding_C"/>
    <property type="match status" value="1"/>
</dbReference>
<evidence type="ECO:0000256" key="2">
    <source>
        <dbReference type="ARBA" id="ARBA00022598"/>
    </source>
</evidence>
<gene>
    <name evidence="5" type="ORF">DL89DRAFT_270579</name>
</gene>
<dbReference type="Gene3D" id="3.40.50.12780">
    <property type="entry name" value="N-terminal domain of ligase-like"/>
    <property type="match status" value="1"/>
</dbReference>
<dbReference type="GeneID" id="63805421"/>
<dbReference type="InterPro" id="IPR045851">
    <property type="entry name" value="AMP-bd_C_sf"/>
</dbReference>
<accession>A0A1Y1VX42</accession>
<evidence type="ECO:0000259" key="3">
    <source>
        <dbReference type="Pfam" id="PF00501"/>
    </source>
</evidence>
<sequence length="488" mass="53215">MPFTSSHPSINVPAVDLPTFFFETVKSKTMERHTTQIASGLANNAGLVRGDTLLVVLPNTVYYSAITLGVQMLGAMVTTANPLYTVRELANHITLSGARMVVTTNEKLADIKAAVKHAEAAIAECHVFTIDGENSIFDILCTDAFPQIYINTEEEASRTIAAIVFSSGTGGKPKGIMLSHRNIVANIVQNMAAFDSDKPLCARMAATDGVPHMIAITPFFHIYGFTCHLHLHLCQGFAVVEPFCQLVQKYRARTAHITAAVRKYDLSSIVYVTSGAAPLTKELHLEAQRTLGFPVIQDYGMSETSPAGRLLPNITAKVVNDQDAEVEQGQVGELCVRGPNIMLGYLNNPTATAESFDSEGYLHTGDIGYINSSGNVFITDRKKELIKYKGFQACLIDHPAVLDCAVIGVYDEKQATELPKGYIVVRPEADKSAVIDDIQEWLSTRLRGGIELVDAIPKSPTGKILRRVLRDRELCKCKGEVMDQLTSP</sequence>
<dbReference type="AlphaFoldDB" id="A0A1Y1VX42"/>
<dbReference type="GO" id="GO:0016405">
    <property type="term" value="F:CoA-ligase activity"/>
    <property type="evidence" value="ECO:0007669"/>
    <property type="project" value="TreeGrafter"/>
</dbReference>
<dbReference type="EMBL" id="MCFD01000020">
    <property type="protein sequence ID" value="ORX65869.1"/>
    <property type="molecule type" value="Genomic_DNA"/>
</dbReference>
<dbReference type="SUPFAM" id="SSF56801">
    <property type="entry name" value="Acetyl-CoA synthetase-like"/>
    <property type="match status" value="1"/>
</dbReference>
<dbReference type="InterPro" id="IPR000873">
    <property type="entry name" value="AMP-dep_synth/lig_dom"/>
</dbReference>
<dbReference type="InterPro" id="IPR042099">
    <property type="entry name" value="ANL_N_sf"/>
</dbReference>
<evidence type="ECO:0000259" key="4">
    <source>
        <dbReference type="Pfam" id="PF13193"/>
    </source>
</evidence>
<protein>
    <submittedName>
        <fullName evidence="5">Acetyl-CoA synthetase-like protein</fullName>
    </submittedName>
</protein>
<dbReference type="PANTHER" id="PTHR24096">
    <property type="entry name" value="LONG-CHAIN-FATTY-ACID--COA LIGASE"/>
    <property type="match status" value="1"/>
</dbReference>
<dbReference type="RefSeq" id="XP_040739952.1">
    <property type="nucleotide sequence ID" value="XM_040888773.1"/>
</dbReference>
<dbReference type="STRING" id="61395.A0A1Y1VX42"/>
<proteinExistence type="inferred from homology"/>
<keyword evidence="2" id="KW-0436">Ligase</keyword>
<dbReference type="OrthoDB" id="10253115at2759"/>
<keyword evidence="6" id="KW-1185">Reference proteome</keyword>